<gene>
    <name evidence="2" type="ORF">CTI12_AA289650</name>
</gene>
<dbReference type="Proteomes" id="UP000245207">
    <property type="component" value="Unassembled WGS sequence"/>
</dbReference>
<feature type="compositionally biased region" description="Polar residues" evidence="1">
    <location>
        <begin position="128"/>
        <end position="162"/>
    </location>
</feature>
<reference evidence="2 3" key="1">
    <citation type="journal article" date="2018" name="Mol. Plant">
        <title>The genome of Artemisia annua provides insight into the evolution of Asteraceae family and artemisinin biosynthesis.</title>
        <authorList>
            <person name="Shen Q."/>
            <person name="Zhang L."/>
            <person name="Liao Z."/>
            <person name="Wang S."/>
            <person name="Yan T."/>
            <person name="Shi P."/>
            <person name="Liu M."/>
            <person name="Fu X."/>
            <person name="Pan Q."/>
            <person name="Wang Y."/>
            <person name="Lv Z."/>
            <person name="Lu X."/>
            <person name="Zhang F."/>
            <person name="Jiang W."/>
            <person name="Ma Y."/>
            <person name="Chen M."/>
            <person name="Hao X."/>
            <person name="Li L."/>
            <person name="Tang Y."/>
            <person name="Lv G."/>
            <person name="Zhou Y."/>
            <person name="Sun X."/>
            <person name="Brodelius P.E."/>
            <person name="Rose J.K.C."/>
            <person name="Tang K."/>
        </authorList>
    </citation>
    <scope>NUCLEOTIDE SEQUENCE [LARGE SCALE GENOMIC DNA]</scope>
    <source>
        <strain evidence="3">cv. Huhao1</strain>
        <tissue evidence="2">Leaf</tissue>
    </source>
</reference>
<comment type="caution">
    <text evidence="2">The sequence shown here is derived from an EMBL/GenBank/DDBJ whole genome shotgun (WGS) entry which is preliminary data.</text>
</comment>
<protein>
    <recommendedName>
        <fullName evidence="4">Helitron helicase-like domain-containing protein</fullName>
    </recommendedName>
</protein>
<evidence type="ECO:0000256" key="1">
    <source>
        <dbReference type="SAM" id="MobiDB-lite"/>
    </source>
</evidence>
<dbReference type="EMBL" id="PKPP01003208">
    <property type="protein sequence ID" value="PWA70625.1"/>
    <property type="molecule type" value="Genomic_DNA"/>
</dbReference>
<keyword evidence="3" id="KW-1185">Reference proteome</keyword>
<evidence type="ECO:0000313" key="3">
    <source>
        <dbReference type="Proteomes" id="UP000245207"/>
    </source>
</evidence>
<proteinExistence type="predicted"/>
<dbReference type="PANTHER" id="PTHR45786:SF74">
    <property type="entry name" value="ATP-DEPENDENT DNA HELICASE"/>
    <property type="match status" value="1"/>
</dbReference>
<dbReference type="PANTHER" id="PTHR45786">
    <property type="entry name" value="DNA BINDING PROTEIN-LIKE"/>
    <property type="match status" value="1"/>
</dbReference>
<feature type="region of interest" description="Disordered" evidence="1">
    <location>
        <begin position="121"/>
        <end position="168"/>
    </location>
</feature>
<evidence type="ECO:0008006" key="4">
    <source>
        <dbReference type="Google" id="ProtNLM"/>
    </source>
</evidence>
<sequence>MWEFYFCKYVLLYLGCYNVCKCISKNANVLPSVSGSSVVAGPVTHASAASIPVRVTTVDGLVSTFSVTNVFESALHDTQSSATYEGPPLNEREFHVGDGSSNVPIILDFSGAGVARVVRTRSRAHAGQSRNVATNRSSTHTSVGSSQHEGQPSGTHANSSPVQGPIALPQREGVPIDYKYFGRCDRVCHHCNARFWWEERRTGLPASATPQHQRCCVGGRAHLRVPIDYKYFGRCDRVCHHCNARFWWEERRTGLPASATPQHQRCCVGGRAHLHHEVRNRLSHFHPNERQTLREDIVQGLIDFLDDNNALVHLFRTAREKLREADVPNFNIRLFGVVGATQYELPTADSIGAIIFEGGPETLTDYDVVIERHSREPESVNKLHPQYMALQFPLLFIYGEEGYHLKLRLKNSDPLDTQDEKKMTMKIYYAYQLFDRVGSN</sequence>
<organism evidence="2 3">
    <name type="scientific">Artemisia annua</name>
    <name type="common">Sweet wormwood</name>
    <dbReference type="NCBI Taxonomy" id="35608"/>
    <lineage>
        <taxon>Eukaryota</taxon>
        <taxon>Viridiplantae</taxon>
        <taxon>Streptophyta</taxon>
        <taxon>Embryophyta</taxon>
        <taxon>Tracheophyta</taxon>
        <taxon>Spermatophyta</taxon>
        <taxon>Magnoliopsida</taxon>
        <taxon>eudicotyledons</taxon>
        <taxon>Gunneridae</taxon>
        <taxon>Pentapetalae</taxon>
        <taxon>asterids</taxon>
        <taxon>campanulids</taxon>
        <taxon>Asterales</taxon>
        <taxon>Asteraceae</taxon>
        <taxon>Asteroideae</taxon>
        <taxon>Anthemideae</taxon>
        <taxon>Artemisiinae</taxon>
        <taxon>Artemisia</taxon>
    </lineage>
</organism>
<dbReference type="AlphaFoldDB" id="A0A2U1NAT9"/>
<evidence type="ECO:0000313" key="2">
    <source>
        <dbReference type="EMBL" id="PWA70625.1"/>
    </source>
</evidence>
<accession>A0A2U1NAT9</accession>
<name>A0A2U1NAT9_ARTAN</name>